<dbReference type="GO" id="GO:0033711">
    <property type="term" value="F:4-phosphoerythronate dehydrogenase activity"/>
    <property type="evidence" value="ECO:0007669"/>
    <property type="project" value="UniProtKB-EC"/>
</dbReference>
<dbReference type="InterPro" id="IPR036291">
    <property type="entry name" value="NAD(P)-bd_dom_sf"/>
</dbReference>
<accession>A0A2A5JUQ4</accession>
<dbReference type="GO" id="GO:0051287">
    <property type="term" value="F:NAD binding"/>
    <property type="evidence" value="ECO:0007669"/>
    <property type="project" value="InterPro"/>
</dbReference>
<evidence type="ECO:0000256" key="2">
    <source>
        <dbReference type="ARBA" id="ARBA00023002"/>
    </source>
</evidence>
<sequence length="374" mass="40955">MQILADQNMPLVESFFSDIGEVQRFDGRNLQPEALREADVLLTRSVTKVNEALLAQAKQLKFVGTATIGVDHIDTQLLKNSGIAFSSAPGCNAIAVAEYVISGLLAYAQETCTVLQGKTIAIVGVGNIGKCLAEKVKGLGLKVLLCDPVRNQAGDLESHVELDEALTLADIVSFHVPLVKNGEHKTVHLLDKARIASLKPGMVVVNASRGDVIDNQALLSAVEKGQQLELILDVWENEPTILQPLLDHTRFASVHIAGHTLEGKARGTQMLYEAVCREFALQPHKTINDFLAQPSITECLLKSTASEQDIIRLVHLVYDIRRDDGMMRAQLSSQGFDALRKAYPVRREFSTIAVNGDSPISEKLFQLGFSERKR</sequence>
<proteinExistence type="inferred from homology"/>
<dbReference type="GO" id="GO:0046983">
    <property type="term" value="F:protein dimerization activity"/>
    <property type="evidence" value="ECO:0007669"/>
    <property type="project" value="InterPro"/>
</dbReference>
<name>A0A2A5JUQ4_PSEO7</name>
<evidence type="ECO:0000259" key="7">
    <source>
        <dbReference type="Pfam" id="PF02826"/>
    </source>
</evidence>
<feature type="binding site" evidence="5">
    <location>
        <begin position="207"/>
        <end position="209"/>
    </location>
    <ligand>
        <name>NAD(+)</name>
        <dbReference type="ChEBI" id="CHEBI:57540"/>
    </ligand>
</feature>
<feature type="active site" evidence="5">
    <location>
        <position position="238"/>
    </location>
</feature>
<feature type="active site" evidence="5">
    <location>
        <position position="209"/>
    </location>
</feature>
<comment type="subunit">
    <text evidence="5">Homodimer.</text>
</comment>
<dbReference type="InterPro" id="IPR020921">
    <property type="entry name" value="Erythronate-4-P_DHase"/>
</dbReference>
<dbReference type="InterPro" id="IPR024531">
    <property type="entry name" value="Erythronate-4-P_DHase_dimer"/>
</dbReference>
<feature type="domain" description="D-isomer specific 2-hydroxyacid dehydrogenase NAD-binding" evidence="7">
    <location>
        <begin position="110"/>
        <end position="251"/>
    </location>
</feature>
<dbReference type="RefSeq" id="WP_099640644.1">
    <property type="nucleotide sequence ID" value="NZ_NKHF01000011.1"/>
</dbReference>
<organism evidence="9 10">
    <name type="scientific">Pseudoalteromonas piscicida</name>
    <dbReference type="NCBI Taxonomy" id="43662"/>
    <lineage>
        <taxon>Bacteria</taxon>
        <taxon>Pseudomonadati</taxon>
        <taxon>Pseudomonadota</taxon>
        <taxon>Gammaproteobacteria</taxon>
        <taxon>Alteromonadales</taxon>
        <taxon>Pseudoalteromonadaceae</taxon>
        <taxon>Pseudoalteromonas</taxon>
    </lineage>
</organism>
<dbReference type="Proteomes" id="UP000228621">
    <property type="component" value="Unassembled WGS sequence"/>
</dbReference>
<dbReference type="GO" id="GO:0008615">
    <property type="term" value="P:pyridoxine biosynthetic process"/>
    <property type="evidence" value="ECO:0007669"/>
    <property type="project" value="UniProtKB-UniRule"/>
</dbReference>
<feature type="domain" description="D-isomer specific 2-hydroxyacid dehydrogenase catalytic" evidence="6">
    <location>
        <begin position="21"/>
        <end position="277"/>
    </location>
</feature>
<dbReference type="OrthoDB" id="9770208at2"/>
<gene>
    <name evidence="5" type="primary">pdxB</name>
    <name evidence="9" type="ORF">CEX98_02965</name>
</gene>
<protein>
    <recommendedName>
        <fullName evidence="5">Erythronate-4-phosphate dehydrogenase</fullName>
        <ecNumber evidence="5">1.1.1.290</ecNumber>
    </recommendedName>
</protein>
<dbReference type="PROSITE" id="PS00671">
    <property type="entry name" value="D_2_HYDROXYACID_DH_3"/>
    <property type="match status" value="1"/>
</dbReference>
<evidence type="ECO:0000256" key="5">
    <source>
        <dbReference type="HAMAP-Rule" id="MF_01825"/>
    </source>
</evidence>
<feature type="binding site" evidence="5">
    <location>
        <position position="258"/>
    </location>
    <ligand>
        <name>NAD(+)</name>
        <dbReference type="ChEBI" id="CHEBI:57540"/>
    </ligand>
</feature>
<dbReference type="SUPFAM" id="SSF52283">
    <property type="entry name" value="Formate/glycerate dehydrogenase catalytic domain-like"/>
    <property type="match status" value="1"/>
</dbReference>
<dbReference type="Gene3D" id="3.30.1370.170">
    <property type="match status" value="1"/>
</dbReference>
<reference evidence="10" key="1">
    <citation type="journal article" date="2019" name="Genome Announc.">
        <title>Draft Genome Sequence of Pseudoalteromonas piscicida Strain 36Y ROTHPW, an Hypersaline Seawater Isolate from the South Coast of Sonora, Mexico.</title>
        <authorList>
            <person name="Sanchez-Diaz R."/>
            <person name="Molina-Garza Z.J."/>
            <person name="Cruz-Suarez L.E."/>
            <person name="Selvin J."/>
            <person name="Kiran G.S."/>
            <person name="Ibarra-Gamez J.C."/>
            <person name="Gomez-Gil B."/>
            <person name="Galaviz-Silva L."/>
        </authorList>
    </citation>
    <scope>NUCLEOTIDE SEQUENCE [LARGE SCALE GENOMIC DNA]</scope>
    <source>
        <strain evidence="10">36Y_RITHPW</strain>
    </source>
</reference>
<keyword evidence="10" id="KW-1185">Reference proteome</keyword>
<feature type="domain" description="Erythronate-4-phosphate dehydrogenase dimerisation" evidence="8">
    <location>
        <begin position="290"/>
        <end position="368"/>
    </location>
</feature>
<dbReference type="PROSITE" id="PS00065">
    <property type="entry name" value="D_2_HYDROXYACID_DH_1"/>
    <property type="match status" value="1"/>
</dbReference>
<feature type="binding site" evidence="5">
    <location>
        <position position="67"/>
    </location>
    <ligand>
        <name>substrate</name>
    </ligand>
</feature>
<dbReference type="Pfam" id="PF00389">
    <property type="entry name" value="2-Hacid_dh"/>
    <property type="match status" value="1"/>
</dbReference>
<evidence type="ECO:0000313" key="10">
    <source>
        <dbReference type="Proteomes" id="UP000228621"/>
    </source>
</evidence>
<dbReference type="HAMAP" id="MF_01825">
    <property type="entry name" value="PdxB"/>
    <property type="match status" value="1"/>
</dbReference>
<dbReference type="InterPro" id="IPR029752">
    <property type="entry name" value="D-isomer_DH_CS1"/>
</dbReference>
<dbReference type="InterPro" id="IPR006139">
    <property type="entry name" value="D-isomer_2_OHA_DH_cat_dom"/>
</dbReference>
<dbReference type="PANTHER" id="PTHR42938:SF9">
    <property type="entry name" value="FORMATE DEHYDROGENASE 1"/>
    <property type="match status" value="1"/>
</dbReference>
<comment type="caution">
    <text evidence="5">Lacks conserved residue(s) required for the propagation of feature annotation.</text>
</comment>
<dbReference type="PANTHER" id="PTHR42938">
    <property type="entry name" value="FORMATE DEHYDROGENASE 1"/>
    <property type="match status" value="1"/>
</dbReference>
<dbReference type="EMBL" id="NKHF01000011">
    <property type="protein sequence ID" value="PCK33203.1"/>
    <property type="molecule type" value="Genomic_DNA"/>
</dbReference>
<dbReference type="AlphaFoldDB" id="A0A2A5JUQ4"/>
<evidence type="ECO:0000256" key="1">
    <source>
        <dbReference type="ARBA" id="ARBA00022490"/>
    </source>
</evidence>
<evidence type="ECO:0000313" key="9">
    <source>
        <dbReference type="EMBL" id="PCK33203.1"/>
    </source>
</evidence>
<dbReference type="EC" id="1.1.1.290" evidence="5"/>
<feature type="active site" description="Proton donor" evidence="5">
    <location>
        <position position="255"/>
    </location>
</feature>
<dbReference type="GO" id="GO:0036001">
    <property type="term" value="P:'de novo' pyridoxal 5'-phosphate biosynthetic process"/>
    <property type="evidence" value="ECO:0007669"/>
    <property type="project" value="TreeGrafter"/>
</dbReference>
<keyword evidence="2 5" id="KW-0560">Oxidoreductase</keyword>
<dbReference type="CDD" id="cd12158">
    <property type="entry name" value="ErythrP_dh"/>
    <property type="match status" value="1"/>
</dbReference>
<dbReference type="InterPro" id="IPR029753">
    <property type="entry name" value="D-isomer_DH_CS"/>
</dbReference>
<comment type="function">
    <text evidence="5">Catalyzes the oxidation of erythronate-4-phosphate to 3-hydroxy-2-oxo-4-phosphonooxybutanoate.</text>
</comment>
<comment type="subcellular location">
    <subcellularLocation>
        <location evidence="5">Cytoplasm</location>
    </subcellularLocation>
</comment>
<comment type="caution">
    <text evidence="9">The sequence shown here is derived from an EMBL/GenBank/DDBJ whole genome shotgun (WGS) entry which is preliminary data.</text>
</comment>
<dbReference type="GO" id="GO:0005829">
    <property type="term" value="C:cytosol"/>
    <property type="evidence" value="ECO:0007669"/>
    <property type="project" value="TreeGrafter"/>
</dbReference>
<feature type="binding site" evidence="5">
    <location>
        <position position="233"/>
    </location>
    <ligand>
        <name>NAD(+)</name>
        <dbReference type="ChEBI" id="CHEBI:57540"/>
    </ligand>
</feature>
<evidence type="ECO:0000256" key="3">
    <source>
        <dbReference type="ARBA" id="ARBA00023027"/>
    </source>
</evidence>
<comment type="similarity">
    <text evidence="5">Belongs to the D-isomer specific 2-hydroxyacid dehydrogenase family. PdxB subfamily.</text>
</comment>
<dbReference type="UniPathway" id="UPA00244">
    <property type="reaction ID" value="UER00310"/>
</dbReference>
<dbReference type="Pfam" id="PF11890">
    <property type="entry name" value="DUF3410"/>
    <property type="match status" value="1"/>
</dbReference>
<dbReference type="SUPFAM" id="SSF51735">
    <property type="entry name" value="NAD(P)-binding Rossmann-fold domains"/>
    <property type="match status" value="1"/>
</dbReference>
<evidence type="ECO:0000259" key="6">
    <source>
        <dbReference type="Pfam" id="PF00389"/>
    </source>
</evidence>
<comment type="catalytic activity">
    <reaction evidence="5">
        <text>4-phospho-D-erythronate + NAD(+) = (R)-3-hydroxy-2-oxo-4-phosphooxybutanoate + NADH + H(+)</text>
        <dbReference type="Rhea" id="RHEA:18829"/>
        <dbReference type="ChEBI" id="CHEBI:15378"/>
        <dbReference type="ChEBI" id="CHEBI:57540"/>
        <dbReference type="ChEBI" id="CHEBI:57945"/>
        <dbReference type="ChEBI" id="CHEBI:58538"/>
        <dbReference type="ChEBI" id="CHEBI:58766"/>
        <dbReference type="EC" id="1.1.1.290"/>
    </reaction>
</comment>
<feature type="binding site" evidence="5">
    <location>
        <position position="147"/>
    </location>
    <ligand>
        <name>NAD(+)</name>
        <dbReference type="ChEBI" id="CHEBI:57540"/>
    </ligand>
</feature>
<feature type="binding site" evidence="5">
    <location>
        <position position="45"/>
    </location>
    <ligand>
        <name>substrate</name>
    </ligand>
</feature>
<evidence type="ECO:0000256" key="4">
    <source>
        <dbReference type="ARBA" id="ARBA00023096"/>
    </source>
</evidence>
<dbReference type="Pfam" id="PF02826">
    <property type="entry name" value="2-Hacid_dh_C"/>
    <property type="match status" value="1"/>
</dbReference>
<dbReference type="Gene3D" id="3.40.50.720">
    <property type="entry name" value="NAD(P)-binding Rossmann-like Domain"/>
    <property type="match status" value="2"/>
</dbReference>
<keyword evidence="1 5" id="KW-0963">Cytoplasm</keyword>
<dbReference type="InterPro" id="IPR038251">
    <property type="entry name" value="PdxB_dimer_sf"/>
</dbReference>
<dbReference type="InterPro" id="IPR006140">
    <property type="entry name" value="D-isomer_DH_NAD-bd"/>
</dbReference>
<keyword evidence="3 5" id="KW-0520">NAD</keyword>
<keyword evidence="4 5" id="KW-0664">Pyridoxine biosynthesis</keyword>
<evidence type="ECO:0000259" key="8">
    <source>
        <dbReference type="Pfam" id="PF11890"/>
    </source>
</evidence>
<comment type="pathway">
    <text evidence="5">Cofactor biosynthesis; pyridoxine 5'-phosphate biosynthesis; pyridoxine 5'-phosphate from D-erythrose 4-phosphate: step 2/5.</text>
</comment>